<dbReference type="Gene3D" id="3.20.20.60">
    <property type="entry name" value="Phosphoenolpyruvate-binding domains"/>
    <property type="match status" value="1"/>
</dbReference>
<keyword evidence="7" id="KW-0456">Lyase</keyword>
<dbReference type="InterPro" id="IPR015813">
    <property type="entry name" value="Pyrv/PenolPyrv_kinase-like_dom"/>
</dbReference>
<name>A0A840F866_9ACTN</name>
<evidence type="ECO:0000256" key="3">
    <source>
        <dbReference type="ARBA" id="ARBA00022842"/>
    </source>
</evidence>
<evidence type="ECO:0000313" key="8">
    <source>
        <dbReference type="Proteomes" id="UP000551501"/>
    </source>
</evidence>
<evidence type="ECO:0000313" key="7">
    <source>
        <dbReference type="EMBL" id="MBB4137769.1"/>
    </source>
</evidence>
<keyword evidence="2 5" id="KW-0479">Metal-binding</keyword>
<sequence>MTDPWIPAGPALLFCPADRPERYVKALDRADMVILDLEDAVAPGNKPAAREALVANPLHPDRVIVRINPAGTPDHDLDLEAVQATPYRLVMQAKTEDPAQITAHGLPTIALIETPMGAMRTEEIVAAPNCVGLMWGAEDLVAGLGGSSSRYGDDEAETGEYRDVPKYVRARMRLAAGAYQKAAIDAIHADIADVDGLVAEVRDAVALGFTATACIHPSQASHIREGYAPSPERVEWARRVMEGAVEHDGGVFALDGAMIDGPLIAQARAILARAGHRPTD</sequence>
<feature type="binding site" evidence="5">
    <location>
        <position position="113"/>
    </location>
    <ligand>
        <name>Mg(2+)</name>
        <dbReference type="ChEBI" id="CHEBI:18420"/>
    </ligand>
</feature>
<dbReference type="AlphaFoldDB" id="A0A840F866"/>
<dbReference type="Pfam" id="PF03328">
    <property type="entry name" value="HpcH_HpaI"/>
    <property type="match status" value="1"/>
</dbReference>
<evidence type="ECO:0000256" key="2">
    <source>
        <dbReference type="ARBA" id="ARBA00022723"/>
    </source>
</evidence>
<gene>
    <name evidence="7" type="ORF">BKA16_004321</name>
</gene>
<accession>A0A840F866</accession>
<proteinExistence type="predicted"/>
<comment type="cofactor">
    <cofactor evidence="1">
        <name>Mg(2+)</name>
        <dbReference type="ChEBI" id="CHEBI:18420"/>
    </cofactor>
</comment>
<dbReference type="SUPFAM" id="SSF51621">
    <property type="entry name" value="Phosphoenolpyruvate/pyruvate domain"/>
    <property type="match status" value="1"/>
</dbReference>
<dbReference type="PANTHER" id="PTHR32308">
    <property type="entry name" value="LYASE BETA SUBUNIT, PUTATIVE (AFU_ORTHOLOGUE AFUA_4G13030)-RELATED"/>
    <property type="match status" value="1"/>
</dbReference>
<dbReference type="PIRSF" id="PIRSF015582">
    <property type="entry name" value="Cit_lyase_B"/>
    <property type="match status" value="1"/>
</dbReference>
<reference evidence="7 8" key="1">
    <citation type="submission" date="2020-08" db="EMBL/GenBank/DDBJ databases">
        <title>Sequencing the genomes of 1000 actinobacteria strains.</title>
        <authorList>
            <person name="Klenk H.-P."/>
        </authorList>
    </citation>
    <scope>NUCLEOTIDE SEQUENCE [LARGE SCALE GENOMIC DNA]</scope>
    <source>
        <strain evidence="7 8">DSM 45298</strain>
    </source>
</reference>
<feature type="binding site" evidence="4">
    <location>
        <position position="113"/>
    </location>
    <ligand>
        <name>substrate</name>
    </ligand>
</feature>
<feature type="binding site" evidence="4">
    <location>
        <position position="66"/>
    </location>
    <ligand>
        <name>substrate</name>
    </ligand>
</feature>
<dbReference type="GO" id="GO:0006107">
    <property type="term" value="P:oxaloacetate metabolic process"/>
    <property type="evidence" value="ECO:0007669"/>
    <property type="project" value="TreeGrafter"/>
</dbReference>
<organism evidence="7 8">
    <name type="scientific">Gordonia humi</name>
    <dbReference type="NCBI Taxonomy" id="686429"/>
    <lineage>
        <taxon>Bacteria</taxon>
        <taxon>Bacillati</taxon>
        <taxon>Actinomycetota</taxon>
        <taxon>Actinomycetes</taxon>
        <taxon>Mycobacteriales</taxon>
        <taxon>Gordoniaceae</taxon>
        <taxon>Gordonia</taxon>
    </lineage>
</organism>
<dbReference type="EMBL" id="JACIFP010000001">
    <property type="protein sequence ID" value="MBB4137769.1"/>
    <property type="molecule type" value="Genomic_DNA"/>
</dbReference>
<feature type="domain" description="HpcH/HpaI aldolase/citrate lyase" evidence="6">
    <location>
        <begin position="12"/>
        <end position="217"/>
    </location>
</feature>
<evidence type="ECO:0000256" key="1">
    <source>
        <dbReference type="ARBA" id="ARBA00001946"/>
    </source>
</evidence>
<evidence type="ECO:0000256" key="5">
    <source>
        <dbReference type="PIRSR" id="PIRSR015582-2"/>
    </source>
</evidence>
<keyword evidence="3 5" id="KW-0460">Magnesium</keyword>
<comment type="caution">
    <text evidence="7">The sequence shown here is derived from an EMBL/GenBank/DDBJ whole genome shotgun (WGS) entry which is preliminary data.</text>
</comment>
<keyword evidence="8" id="KW-1185">Reference proteome</keyword>
<dbReference type="GO" id="GO:0000287">
    <property type="term" value="F:magnesium ion binding"/>
    <property type="evidence" value="ECO:0007669"/>
    <property type="project" value="TreeGrafter"/>
</dbReference>
<dbReference type="PANTHER" id="PTHR32308:SF10">
    <property type="entry name" value="CITRATE LYASE SUBUNIT BETA"/>
    <property type="match status" value="1"/>
</dbReference>
<dbReference type="EC" id="4.1.3.34" evidence="7"/>
<dbReference type="InterPro" id="IPR040442">
    <property type="entry name" value="Pyrv_kinase-like_dom_sf"/>
</dbReference>
<dbReference type="RefSeq" id="WP_183372591.1">
    <property type="nucleotide sequence ID" value="NZ_BAABHL010000001.1"/>
</dbReference>
<dbReference type="InterPro" id="IPR011206">
    <property type="entry name" value="Citrate_lyase_beta/mcl1/mcl2"/>
</dbReference>
<dbReference type="Proteomes" id="UP000551501">
    <property type="component" value="Unassembled WGS sequence"/>
</dbReference>
<feature type="binding site" evidence="5">
    <location>
        <position position="139"/>
    </location>
    <ligand>
        <name>Mg(2+)</name>
        <dbReference type="ChEBI" id="CHEBI:18420"/>
    </ligand>
</feature>
<dbReference type="GO" id="GO:0008816">
    <property type="term" value="F:citryl-CoA lyase activity"/>
    <property type="evidence" value="ECO:0007669"/>
    <property type="project" value="UniProtKB-EC"/>
</dbReference>
<protein>
    <submittedName>
        <fullName evidence="7">Citrate lyase subunit beta/citryl-CoA lyase</fullName>
        <ecNumber evidence="7">4.1.3.34</ecNumber>
    </submittedName>
</protein>
<evidence type="ECO:0000256" key="4">
    <source>
        <dbReference type="PIRSR" id="PIRSR015582-1"/>
    </source>
</evidence>
<evidence type="ECO:0000259" key="6">
    <source>
        <dbReference type="Pfam" id="PF03328"/>
    </source>
</evidence>
<dbReference type="InterPro" id="IPR005000">
    <property type="entry name" value="Aldolase/citrate-lyase_domain"/>
</dbReference>